<organism evidence="9 10">
    <name type="scientific">Salipiger mucosus DSM 16094</name>
    <dbReference type="NCBI Taxonomy" id="1123237"/>
    <lineage>
        <taxon>Bacteria</taxon>
        <taxon>Pseudomonadati</taxon>
        <taxon>Pseudomonadota</taxon>
        <taxon>Alphaproteobacteria</taxon>
        <taxon>Rhodobacterales</taxon>
        <taxon>Roseobacteraceae</taxon>
        <taxon>Salipiger</taxon>
    </lineage>
</organism>
<dbReference type="GO" id="GO:0022900">
    <property type="term" value="P:electron transport chain"/>
    <property type="evidence" value="ECO:0007669"/>
    <property type="project" value="InterPro"/>
</dbReference>
<evidence type="ECO:0000256" key="8">
    <source>
        <dbReference type="SAM" id="SignalP"/>
    </source>
</evidence>
<dbReference type="eggNOG" id="COG3909">
    <property type="taxonomic scope" value="Bacteria"/>
</dbReference>
<dbReference type="AlphaFoldDB" id="S9Q7T2"/>
<dbReference type="GO" id="GO:0042597">
    <property type="term" value="C:periplasmic space"/>
    <property type="evidence" value="ECO:0007669"/>
    <property type="project" value="InterPro"/>
</dbReference>
<evidence type="ECO:0000256" key="1">
    <source>
        <dbReference type="ARBA" id="ARBA00022448"/>
    </source>
</evidence>
<dbReference type="Gene3D" id="1.20.120.10">
    <property type="entry name" value="Cytochrome c/b562"/>
    <property type="match status" value="1"/>
</dbReference>
<dbReference type="PIRSF" id="PIRSF000027">
    <property type="entry name" value="Cytc_c_prime"/>
    <property type="match status" value="1"/>
</dbReference>
<dbReference type="GO" id="GO:0020037">
    <property type="term" value="F:heme binding"/>
    <property type="evidence" value="ECO:0007669"/>
    <property type="project" value="InterPro"/>
</dbReference>
<dbReference type="SUPFAM" id="SSF47175">
    <property type="entry name" value="Cytochromes"/>
    <property type="match status" value="1"/>
</dbReference>
<dbReference type="GO" id="GO:0005506">
    <property type="term" value="F:iron ion binding"/>
    <property type="evidence" value="ECO:0007669"/>
    <property type="project" value="InterPro"/>
</dbReference>
<feature type="binding site" description="covalent" evidence="7">
    <location>
        <position position="143"/>
    </location>
    <ligand>
        <name>heme c</name>
        <dbReference type="ChEBI" id="CHEBI:61717"/>
    </ligand>
</feature>
<evidence type="ECO:0000256" key="7">
    <source>
        <dbReference type="PIRSR" id="PIRSR000027-2"/>
    </source>
</evidence>
<evidence type="ECO:0000313" key="10">
    <source>
        <dbReference type="Proteomes" id="UP000015347"/>
    </source>
</evidence>
<feature type="binding site" description="covalent" evidence="7">
    <location>
        <position position="140"/>
    </location>
    <ligand>
        <name>heme c</name>
        <dbReference type="ChEBI" id="CHEBI:61717"/>
    </ligand>
</feature>
<keyword evidence="3 6" id="KW-0479">Metal-binding</keyword>
<keyword evidence="8" id="KW-0732">Signal</keyword>
<dbReference type="HOGENOM" id="CLU_106713_4_0_5"/>
<keyword evidence="10" id="KW-1185">Reference proteome</keyword>
<dbReference type="EMBL" id="APVH01000061">
    <property type="protein sequence ID" value="EPX76062.1"/>
    <property type="molecule type" value="Genomic_DNA"/>
</dbReference>
<comment type="PTM">
    <text evidence="7">Binds 1 heme group per subunit.</text>
</comment>
<dbReference type="Pfam" id="PF01322">
    <property type="entry name" value="Cytochrom_C_2"/>
    <property type="match status" value="1"/>
</dbReference>
<dbReference type="InterPro" id="IPR002321">
    <property type="entry name" value="Cyt_c_II"/>
</dbReference>
<keyword evidence="1" id="KW-0813">Transport</keyword>
<dbReference type="PROSITE" id="PS51009">
    <property type="entry name" value="CYTCII"/>
    <property type="match status" value="1"/>
</dbReference>
<keyword evidence="4" id="KW-0249">Electron transport</keyword>
<feature type="signal peptide" evidence="8">
    <location>
        <begin position="1"/>
        <end position="21"/>
    </location>
</feature>
<dbReference type="STRING" id="1123237.Salmuc_00715"/>
<keyword evidence="5 6" id="KW-0408">Iron</keyword>
<dbReference type="PRINTS" id="PR00608">
    <property type="entry name" value="CYTCHROMECII"/>
</dbReference>
<dbReference type="OrthoDB" id="7596534at2"/>
<evidence type="ECO:0000256" key="4">
    <source>
        <dbReference type="ARBA" id="ARBA00022982"/>
    </source>
</evidence>
<dbReference type="GO" id="GO:0009055">
    <property type="term" value="F:electron transfer activity"/>
    <property type="evidence" value="ECO:0007669"/>
    <property type="project" value="InterPro"/>
</dbReference>
<evidence type="ECO:0000313" key="9">
    <source>
        <dbReference type="EMBL" id="EPX76062.1"/>
    </source>
</evidence>
<dbReference type="Proteomes" id="UP000015347">
    <property type="component" value="Unassembled WGS sequence"/>
</dbReference>
<feature type="binding site" description="axial binding residue" evidence="6">
    <location>
        <position position="144"/>
    </location>
    <ligand>
        <name>heme c</name>
        <dbReference type="ChEBI" id="CHEBI:61717"/>
    </ligand>
    <ligandPart>
        <name>Fe</name>
        <dbReference type="ChEBI" id="CHEBI:18248"/>
    </ligandPart>
</feature>
<sequence>MKTLLTAIAATATLTAGAAVAQDYGDQLKARQGQFRILAINLGILGGMAKGEIDYDAERAQMAADNLVAVTSIQQQPLWPEESGEMSLDGTRAKVEIWDNWDDFASKWSALGEAAEVMASAAGEGQEAIGPALGEVGGACKSCHDDYRAPAN</sequence>
<evidence type="ECO:0000256" key="3">
    <source>
        <dbReference type="ARBA" id="ARBA00022723"/>
    </source>
</evidence>
<evidence type="ECO:0000256" key="5">
    <source>
        <dbReference type="ARBA" id="ARBA00023004"/>
    </source>
</evidence>
<evidence type="ECO:0000256" key="2">
    <source>
        <dbReference type="ARBA" id="ARBA00022617"/>
    </source>
</evidence>
<dbReference type="InterPro" id="IPR012127">
    <property type="entry name" value="Cyt_c_prime"/>
</dbReference>
<reference evidence="10" key="1">
    <citation type="journal article" date="2014" name="Stand. Genomic Sci.">
        <title>Genome sequence of the exopolysaccharide-producing Salipiger mucosus type strain (DSM 16094(T)), a moderately halophilic member of the Roseobacter clade.</title>
        <authorList>
            <person name="Riedel T."/>
            <person name="Spring S."/>
            <person name="Fiebig A."/>
            <person name="Petersen J."/>
            <person name="Kyrpides N.C."/>
            <person name="Goker M."/>
            <person name="Klenk H.P."/>
        </authorList>
    </citation>
    <scope>NUCLEOTIDE SEQUENCE [LARGE SCALE GENOMIC DNA]</scope>
    <source>
        <strain evidence="10">DSM 16094</strain>
    </source>
</reference>
<dbReference type="RefSeq" id="WP_020039967.1">
    <property type="nucleotide sequence ID" value="NZ_KE557285.1"/>
</dbReference>
<feature type="chain" id="PRO_5004567804" evidence="8">
    <location>
        <begin position="22"/>
        <end position="152"/>
    </location>
</feature>
<dbReference type="InterPro" id="IPR010980">
    <property type="entry name" value="Cyt_c/b562"/>
</dbReference>
<evidence type="ECO:0000256" key="6">
    <source>
        <dbReference type="PIRSR" id="PIRSR000027-1"/>
    </source>
</evidence>
<keyword evidence="2 7" id="KW-0349">Heme</keyword>
<accession>S9Q7T2</accession>
<name>S9Q7T2_9RHOB</name>
<protein>
    <submittedName>
        <fullName evidence="9">Cytochrome c-554</fullName>
    </submittedName>
</protein>
<gene>
    <name evidence="9" type="ORF">Salmuc_00715</name>
</gene>
<proteinExistence type="predicted"/>
<comment type="caution">
    <text evidence="9">The sequence shown here is derived from an EMBL/GenBank/DDBJ whole genome shotgun (WGS) entry which is preliminary data.</text>
</comment>
<dbReference type="InterPro" id="IPR015984">
    <property type="entry name" value="Cyt_c_prime_subgr"/>
</dbReference>